<dbReference type="GO" id="GO:0046872">
    <property type="term" value="F:metal ion binding"/>
    <property type="evidence" value="ECO:0007669"/>
    <property type="project" value="UniProtKB-KW"/>
</dbReference>
<name>A0A1H0Q6B3_SELRU</name>
<evidence type="ECO:0000256" key="4">
    <source>
        <dbReference type="ARBA" id="ARBA00023004"/>
    </source>
</evidence>
<dbReference type="Pfam" id="PF04055">
    <property type="entry name" value="Radical_SAM"/>
    <property type="match status" value="1"/>
</dbReference>
<organism evidence="8 9">
    <name type="scientific">Selenomonas ruminantium</name>
    <dbReference type="NCBI Taxonomy" id="971"/>
    <lineage>
        <taxon>Bacteria</taxon>
        <taxon>Bacillati</taxon>
        <taxon>Bacillota</taxon>
        <taxon>Negativicutes</taxon>
        <taxon>Selenomonadales</taxon>
        <taxon>Selenomonadaceae</taxon>
        <taxon>Selenomonas</taxon>
    </lineage>
</organism>
<proteinExistence type="inferred from homology"/>
<dbReference type="SFLD" id="SFLDG01067">
    <property type="entry name" value="SPASM/twitch_domain_containing"/>
    <property type="match status" value="1"/>
</dbReference>
<dbReference type="Proteomes" id="UP000182412">
    <property type="component" value="Unassembled WGS sequence"/>
</dbReference>
<dbReference type="InterPro" id="IPR007197">
    <property type="entry name" value="rSAM"/>
</dbReference>
<evidence type="ECO:0000256" key="1">
    <source>
        <dbReference type="ARBA" id="ARBA00001966"/>
    </source>
</evidence>
<dbReference type="GO" id="GO:0016491">
    <property type="term" value="F:oxidoreductase activity"/>
    <property type="evidence" value="ECO:0007669"/>
    <property type="project" value="InterPro"/>
</dbReference>
<dbReference type="SFLD" id="SFLDS00029">
    <property type="entry name" value="Radical_SAM"/>
    <property type="match status" value="1"/>
</dbReference>
<evidence type="ECO:0000256" key="5">
    <source>
        <dbReference type="ARBA" id="ARBA00023014"/>
    </source>
</evidence>
<dbReference type="InterPro" id="IPR023885">
    <property type="entry name" value="4Fe4S-binding_SPASM_dom"/>
</dbReference>
<gene>
    <name evidence="8" type="ORF">SAMN05216366_10718</name>
</gene>
<accession>A0A1H0Q6B3</accession>
<dbReference type="InterPro" id="IPR013785">
    <property type="entry name" value="Aldolase_TIM"/>
</dbReference>
<evidence type="ECO:0000313" key="9">
    <source>
        <dbReference type="Proteomes" id="UP000182412"/>
    </source>
</evidence>
<dbReference type="RefSeq" id="WP_074571743.1">
    <property type="nucleotide sequence ID" value="NZ_FNJQ01000007.1"/>
</dbReference>
<dbReference type="PANTHER" id="PTHR43273">
    <property type="entry name" value="ANAEROBIC SULFATASE-MATURATING ENZYME HOMOLOG ASLB-RELATED"/>
    <property type="match status" value="1"/>
</dbReference>
<reference evidence="8 9" key="1">
    <citation type="submission" date="2016-10" db="EMBL/GenBank/DDBJ databases">
        <authorList>
            <person name="de Groot N.N."/>
        </authorList>
    </citation>
    <scope>NUCLEOTIDE SEQUENCE [LARGE SCALE GENOMIC DNA]</scope>
    <source>
        <strain evidence="8 9">S137</strain>
    </source>
</reference>
<comment type="similarity">
    <text evidence="6">Belongs to the radical SAM superfamily. Anaerobic sulfatase-maturating enzyme family.</text>
</comment>
<evidence type="ECO:0000313" key="8">
    <source>
        <dbReference type="EMBL" id="SDP12893.1"/>
    </source>
</evidence>
<keyword evidence="2" id="KW-0949">S-adenosyl-L-methionine</keyword>
<dbReference type="NCBIfam" id="TIGR04085">
    <property type="entry name" value="rSAM_more_4Fe4S"/>
    <property type="match status" value="1"/>
</dbReference>
<dbReference type="Gene3D" id="3.20.20.70">
    <property type="entry name" value="Aldolase class I"/>
    <property type="match status" value="1"/>
</dbReference>
<dbReference type="GO" id="GO:0051536">
    <property type="term" value="F:iron-sulfur cluster binding"/>
    <property type="evidence" value="ECO:0007669"/>
    <property type="project" value="UniProtKB-KW"/>
</dbReference>
<dbReference type="PANTHER" id="PTHR43273:SF3">
    <property type="entry name" value="ANAEROBIC SULFATASE-MATURATING ENZYME HOMOLOG ASLB-RELATED"/>
    <property type="match status" value="1"/>
</dbReference>
<evidence type="ECO:0000256" key="3">
    <source>
        <dbReference type="ARBA" id="ARBA00022723"/>
    </source>
</evidence>
<evidence type="ECO:0000259" key="7">
    <source>
        <dbReference type="PROSITE" id="PS51918"/>
    </source>
</evidence>
<evidence type="ECO:0000256" key="2">
    <source>
        <dbReference type="ARBA" id="ARBA00022691"/>
    </source>
</evidence>
<dbReference type="UniPathway" id="UPA00782"/>
<keyword evidence="5" id="KW-0411">Iron-sulfur</keyword>
<keyword evidence="3" id="KW-0479">Metal-binding</keyword>
<comment type="cofactor">
    <cofactor evidence="1">
        <name>[4Fe-4S] cluster</name>
        <dbReference type="ChEBI" id="CHEBI:49883"/>
    </cofactor>
</comment>
<keyword evidence="4" id="KW-0408">Iron</keyword>
<feature type="domain" description="Radical SAM core" evidence="7">
    <location>
        <begin position="91"/>
        <end position="328"/>
    </location>
</feature>
<protein>
    <submittedName>
        <fullName evidence="8">Radical SAM superfamily protein</fullName>
    </submittedName>
</protein>
<sequence>MRVSTYEIILPLIDRNGSESQEHALLANGIYGAFDVIPKEAASKIAAGDIAALAPALQERLLRRGHITNKDAAAERDDALLIARLSAKLVTDPRIVLFVMPTYDCNFRCPYCFERKRLRHGPEWLSKTMAPEMVEAIFQAVEHERKRGRHIESCTLFGGEPFLKENFAAVQKICQRAGALGIPLNAITNGYEIDCFRELLEQYPFRNLKIAVDGTGAAHDRHRRHKDGLPTYARIMDNIALALSKGVDVTLRININRENVGEIKKLPEDLAARGLMEPGKDAKGWGTFEYSFKAVEEADTLPTHMSEGEVLQAIIAADPVKDELQALEHESLYVNAAVGLRRAMTKKQLPYLTAGHCNAVKGKAIIDPYGEIFPCAYLLDDAREGIGYVDEAEGRFLYNFRKAKWDARTGDILKPCQSCPYIFFCGGGCAMKAKKAEGNPFRHHCGNIREIWDYTAARVAADEWAKRGNEELTLSYAEPLSRLSASQQERLCTTNSRKEIFATLLALGFFEGKT</sequence>
<dbReference type="CDD" id="cd01335">
    <property type="entry name" value="Radical_SAM"/>
    <property type="match status" value="1"/>
</dbReference>
<dbReference type="EMBL" id="FNJQ01000007">
    <property type="protein sequence ID" value="SDP12893.1"/>
    <property type="molecule type" value="Genomic_DNA"/>
</dbReference>
<dbReference type="PROSITE" id="PS51918">
    <property type="entry name" value="RADICAL_SAM"/>
    <property type="match status" value="1"/>
</dbReference>
<dbReference type="InterPro" id="IPR058240">
    <property type="entry name" value="rSAM_sf"/>
</dbReference>
<dbReference type="AlphaFoldDB" id="A0A1H0Q6B3"/>
<dbReference type="InterPro" id="IPR023867">
    <property type="entry name" value="Sulphatase_maturase_rSAM"/>
</dbReference>
<dbReference type="SUPFAM" id="SSF102114">
    <property type="entry name" value="Radical SAM enzymes"/>
    <property type="match status" value="1"/>
</dbReference>
<evidence type="ECO:0000256" key="6">
    <source>
        <dbReference type="ARBA" id="ARBA00023601"/>
    </source>
</evidence>